<dbReference type="InterPro" id="IPR000571">
    <property type="entry name" value="Znf_CCCH"/>
</dbReference>
<keyword evidence="1" id="KW-0862">Zinc</keyword>
<reference evidence="4" key="1">
    <citation type="journal article" date="2014" name="Genome Announc.">
        <title>De novo whole-genome sequence and genome annotation of Lichtheimia ramosa.</title>
        <authorList>
            <person name="Linde J."/>
            <person name="Schwartze V."/>
            <person name="Binder U."/>
            <person name="Lass-Florl C."/>
            <person name="Voigt K."/>
            <person name="Horn F."/>
        </authorList>
    </citation>
    <scope>NUCLEOTIDE SEQUENCE</scope>
    <source>
        <strain evidence="4">JMRC FSU:6197</strain>
    </source>
</reference>
<feature type="compositionally biased region" description="Basic and acidic residues" evidence="2">
    <location>
        <begin position="7"/>
        <end position="18"/>
    </location>
</feature>
<feature type="region of interest" description="Disordered" evidence="2">
    <location>
        <begin position="280"/>
        <end position="340"/>
    </location>
</feature>
<dbReference type="GO" id="GO:0008270">
    <property type="term" value="F:zinc ion binding"/>
    <property type="evidence" value="ECO:0007669"/>
    <property type="project" value="UniProtKB-KW"/>
</dbReference>
<evidence type="ECO:0000256" key="1">
    <source>
        <dbReference type="PROSITE-ProRule" id="PRU00723"/>
    </source>
</evidence>
<dbReference type="PROSITE" id="PS50103">
    <property type="entry name" value="ZF_C3H1"/>
    <property type="match status" value="1"/>
</dbReference>
<accession>A0A077WKG5</accession>
<feature type="compositionally biased region" description="Polar residues" evidence="2">
    <location>
        <begin position="19"/>
        <end position="28"/>
    </location>
</feature>
<keyword evidence="1" id="KW-0479">Metal-binding</keyword>
<dbReference type="OrthoDB" id="6159439at2759"/>
<name>A0A077WKG5_9FUNG</name>
<feature type="compositionally biased region" description="Low complexity" evidence="2">
    <location>
        <begin position="308"/>
        <end position="318"/>
    </location>
</feature>
<feature type="domain" description="C3H1-type" evidence="3">
    <location>
        <begin position="337"/>
        <end position="365"/>
    </location>
</feature>
<feature type="compositionally biased region" description="Basic and acidic residues" evidence="2">
    <location>
        <begin position="92"/>
        <end position="102"/>
    </location>
</feature>
<protein>
    <recommendedName>
        <fullName evidence="3">C3H1-type domain-containing protein</fullName>
    </recommendedName>
</protein>
<evidence type="ECO:0000259" key="3">
    <source>
        <dbReference type="PROSITE" id="PS50103"/>
    </source>
</evidence>
<gene>
    <name evidence="4" type="ORF">LRAMOSA09555</name>
</gene>
<proteinExistence type="predicted"/>
<evidence type="ECO:0000313" key="4">
    <source>
        <dbReference type="EMBL" id="CDS07032.1"/>
    </source>
</evidence>
<dbReference type="AlphaFoldDB" id="A0A077WKG5"/>
<keyword evidence="1" id="KW-0863">Zinc-finger</keyword>
<sequence length="366" mass="41093">MRQWTAMKEKVSVNDDHTSTGSNSNTRLALQKDPPQRAKAITTKDFFTSLVSTNKPKASYVIRPATHSNTAFGAESSLEDWKKSASGMTKRPVSEKDDRAPRKRVRFEADHRLVQIREYDVDPEEWEVHVWVTPQLLNPVADDKRPGVIDTPESQHQRARETVVPAAVYTSSQQIPPSPAEPQHVDVIEDDVHIKVIPLDDVTAQDNYSYIRPEAASDDPLPTQQGSPVGTSVAVPTVPQMTMPPLMENADSQPSVTEVSQMLLNNPEIMQMFLSMLQSQQPGSVDLSSDRDGRVHPPQLTETKQDGRTSSSRESTSSPDIRYDTHIARQSGQRLKRKRPPKCKFFGTYRGCRNGDNCNYLHEREP</sequence>
<feature type="region of interest" description="Disordered" evidence="2">
    <location>
        <begin position="73"/>
        <end position="102"/>
    </location>
</feature>
<evidence type="ECO:0000256" key="2">
    <source>
        <dbReference type="SAM" id="MobiDB-lite"/>
    </source>
</evidence>
<feature type="zinc finger region" description="C3H1-type" evidence="1">
    <location>
        <begin position="337"/>
        <end position="365"/>
    </location>
</feature>
<feature type="region of interest" description="Disordered" evidence="2">
    <location>
        <begin position="1"/>
        <end position="37"/>
    </location>
</feature>
<dbReference type="EMBL" id="LK023323">
    <property type="protein sequence ID" value="CDS07032.1"/>
    <property type="molecule type" value="Genomic_DNA"/>
</dbReference>
<organism evidence="4">
    <name type="scientific">Lichtheimia ramosa</name>
    <dbReference type="NCBI Taxonomy" id="688394"/>
    <lineage>
        <taxon>Eukaryota</taxon>
        <taxon>Fungi</taxon>
        <taxon>Fungi incertae sedis</taxon>
        <taxon>Mucoromycota</taxon>
        <taxon>Mucoromycotina</taxon>
        <taxon>Mucoromycetes</taxon>
        <taxon>Mucorales</taxon>
        <taxon>Lichtheimiaceae</taxon>
        <taxon>Lichtheimia</taxon>
    </lineage>
</organism>